<evidence type="ECO:0000256" key="6">
    <source>
        <dbReference type="ARBA" id="ARBA00022827"/>
    </source>
</evidence>
<evidence type="ECO:0000256" key="11">
    <source>
        <dbReference type="PIRSR" id="PIRSR006268-2"/>
    </source>
</evidence>
<protein>
    <recommendedName>
        <fullName evidence="2 10">FAD:protein FMN transferase</fullName>
        <ecNumber evidence="1 10">2.7.1.180</ecNumber>
    </recommendedName>
    <alternativeName>
        <fullName evidence="8 10">Flavin transferase</fullName>
    </alternativeName>
</protein>
<feature type="binding site" evidence="11">
    <location>
        <position position="307"/>
    </location>
    <ligand>
        <name>Mg(2+)</name>
        <dbReference type="ChEBI" id="CHEBI:18420"/>
    </ligand>
</feature>
<evidence type="ECO:0000256" key="2">
    <source>
        <dbReference type="ARBA" id="ARBA00016337"/>
    </source>
</evidence>
<name>A0A1I5J2N3_9FIRM</name>
<evidence type="ECO:0000256" key="1">
    <source>
        <dbReference type="ARBA" id="ARBA00011955"/>
    </source>
</evidence>
<proteinExistence type="inferred from homology"/>
<keyword evidence="5 10" id="KW-0479">Metal-binding</keyword>
<sequence length="350" mass="39379">MNLIKKLVTISLILTILITTTSCSVKEQKKYSAQFLELFNTITEIIAYSDSKEDFSAFAQLIYDNLEEYHKLYDKYNNYDGINNIKTINDNAGIKPVKVDQRIIDLLLFSKNQYQQSEGKVNIAMGSVLEIWHEYREDGINNPETASLPPMEQLEAANMHTDIDKLIIDEASSTVYLSDANMRLDVGAIAKGYATEQVSQIAKNNGYKNFLLSVGGNVRSMGTKGPKKELWSVGIQNPDKTSEKKSLYTLSLTNLSLVSSGNYERYYTVNGKVYHHIIDPVTLMPAEYFTSVSIVCEDSGLADALSTTIYNMPLEEGKALIESLEDVEALWVLPNGEIKYSEHFEELIKQ</sequence>
<feature type="binding site" evidence="11">
    <location>
        <position position="188"/>
    </location>
    <ligand>
        <name>Mg(2+)</name>
        <dbReference type="ChEBI" id="CHEBI:18420"/>
    </ligand>
</feature>
<feature type="binding site" evidence="11">
    <location>
        <position position="303"/>
    </location>
    <ligand>
        <name>Mg(2+)</name>
        <dbReference type="ChEBI" id="CHEBI:18420"/>
    </ligand>
</feature>
<dbReference type="Pfam" id="PF02424">
    <property type="entry name" value="ApbE"/>
    <property type="match status" value="1"/>
</dbReference>
<dbReference type="PROSITE" id="PS51257">
    <property type="entry name" value="PROKAR_LIPOPROTEIN"/>
    <property type="match status" value="1"/>
</dbReference>
<dbReference type="SUPFAM" id="SSF143631">
    <property type="entry name" value="ApbE-like"/>
    <property type="match status" value="1"/>
</dbReference>
<organism evidence="13 14">
    <name type="scientific">Anaerocolumna aminovalerica</name>
    <dbReference type="NCBI Taxonomy" id="1527"/>
    <lineage>
        <taxon>Bacteria</taxon>
        <taxon>Bacillati</taxon>
        <taxon>Bacillota</taxon>
        <taxon>Clostridia</taxon>
        <taxon>Lachnospirales</taxon>
        <taxon>Lachnospiraceae</taxon>
        <taxon>Anaerocolumna</taxon>
    </lineage>
</organism>
<dbReference type="PANTHER" id="PTHR30040:SF2">
    <property type="entry name" value="FAD:PROTEIN FMN TRANSFERASE"/>
    <property type="match status" value="1"/>
</dbReference>
<keyword evidence="12 13" id="KW-0449">Lipoprotein</keyword>
<dbReference type="InterPro" id="IPR003374">
    <property type="entry name" value="ApbE-like_sf"/>
</dbReference>
<evidence type="ECO:0000256" key="8">
    <source>
        <dbReference type="ARBA" id="ARBA00031306"/>
    </source>
</evidence>
<keyword evidence="12" id="KW-1003">Cell membrane</keyword>
<dbReference type="EC" id="2.7.1.180" evidence="1 10"/>
<comment type="catalytic activity">
    <reaction evidence="9 10 12">
        <text>L-threonyl-[protein] + FAD = FMN-L-threonyl-[protein] + AMP + H(+)</text>
        <dbReference type="Rhea" id="RHEA:36847"/>
        <dbReference type="Rhea" id="RHEA-COMP:11060"/>
        <dbReference type="Rhea" id="RHEA-COMP:11061"/>
        <dbReference type="ChEBI" id="CHEBI:15378"/>
        <dbReference type="ChEBI" id="CHEBI:30013"/>
        <dbReference type="ChEBI" id="CHEBI:57692"/>
        <dbReference type="ChEBI" id="CHEBI:74257"/>
        <dbReference type="ChEBI" id="CHEBI:456215"/>
        <dbReference type="EC" id="2.7.1.180"/>
    </reaction>
</comment>
<dbReference type="Gene3D" id="3.10.520.10">
    <property type="entry name" value="ApbE-like domains"/>
    <property type="match status" value="1"/>
</dbReference>
<evidence type="ECO:0000256" key="7">
    <source>
        <dbReference type="ARBA" id="ARBA00022842"/>
    </source>
</evidence>
<evidence type="ECO:0000313" key="13">
    <source>
        <dbReference type="EMBL" id="SFO67114.1"/>
    </source>
</evidence>
<dbReference type="STRING" id="1527.SAMN04489757_1645"/>
<dbReference type="GO" id="GO:0005886">
    <property type="term" value="C:plasma membrane"/>
    <property type="evidence" value="ECO:0007669"/>
    <property type="project" value="UniProtKB-SubCell"/>
</dbReference>
<dbReference type="OrthoDB" id="9778595at2"/>
<dbReference type="PANTHER" id="PTHR30040">
    <property type="entry name" value="THIAMINE BIOSYNTHESIS LIPOPROTEIN APBE"/>
    <property type="match status" value="1"/>
</dbReference>
<evidence type="ECO:0000256" key="9">
    <source>
        <dbReference type="ARBA" id="ARBA00048540"/>
    </source>
</evidence>
<evidence type="ECO:0000256" key="4">
    <source>
        <dbReference type="ARBA" id="ARBA00022679"/>
    </source>
</evidence>
<keyword evidence="14" id="KW-1185">Reference proteome</keyword>
<comment type="function">
    <text evidence="12">Flavin transferase that catalyzes the transfer of the FMN moiety of FAD and its covalent binding to the hydroxyl group of a threonine residue in a target flavoprotein.</text>
</comment>
<keyword evidence="3 10" id="KW-0285">Flavoprotein</keyword>
<comment type="cofactor">
    <cofactor evidence="11">
        <name>Mg(2+)</name>
        <dbReference type="ChEBI" id="CHEBI:18420"/>
    </cofactor>
    <cofactor evidence="11">
        <name>Mn(2+)</name>
        <dbReference type="ChEBI" id="CHEBI:29035"/>
    </cofactor>
    <text evidence="11">Magnesium. Can also use manganese.</text>
</comment>
<reference evidence="13 14" key="1">
    <citation type="submission" date="2016-10" db="EMBL/GenBank/DDBJ databases">
        <authorList>
            <person name="de Groot N.N."/>
        </authorList>
    </citation>
    <scope>NUCLEOTIDE SEQUENCE [LARGE SCALE GENOMIC DNA]</scope>
    <source>
        <strain evidence="13 14">DSM 1283</strain>
    </source>
</reference>
<comment type="similarity">
    <text evidence="10 12">Belongs to the ApbE family.</text>
</comment>
<keyword evidence="4 10" id="KW-0808">Transferase</keyword>
<evidence type="ECO:0000256" key="10">
    <source>
        <dbReference type="PIRNR" id="PIRNR006268"/>
    </source>
</evidence>
<dbReference type="AlphaFoldDB" id="A0A1I5J2N3"/>
<evidence type="ECO:0000256" key="5">
    <source>
        <dbReference type="ARBA" id="ARBA00022723"/>
    </source>
</evidence>
<dbReference type="GO" id="GO:0046872">
    <property type="term" value="F:metal ion binding"/>
    <property type="evidence" value="ECO:0007669"/>
    <property type="project" value="UniProtKB-UniRule"/>
</dbReference>
<dbReference type="Proteomes" id="UP000198806">
    <property type="component" value="Unassembled WGS sequence"/>
</dbReference>
<evidence type="ECO:0000256" key="3">
    <source>
        <dbReference type="ARBA" id="ARBA00022630"/>
    </source>
</evidence>
<gene>
    <name evidence="13" type="ORF">SAMN04489757_1645</name>
</gene>
<evidence type="ECO:0000313" key="14">
    <source>
        <dbReference type="Proteomes" id="UP000198806"/>
    </source>
</evidence>
<comment type="subcellular location">
    <subcellularLocation>
        <location evidence="12">Cell inner membrane</location>
        <topology evidence="12">Lipid-anchor</topology>
        <orientation evidence="12">Periplasmic side</orientation>
    </subcellularLocation>
</comment>
<keyword evidence="7 10" id="KW-0460">Magnesium</keyword>
<evidence type="ECO:0000256" key="12">
    <source>
        <dbReference type="RuleBase" id="RU363002"/>
    </source>
</evidence>
<keyword evidence="12" id="KW-0472">Membrane</keyword>
<keyword evidence="6 10" id="KW-0274">FAD</keyword>
<dbReference type="GO" id="GO:0016740">
    <property type="term" value="F:transferase activity"/>
    <property type="evidence" value="ECO:0007669"/>
    <property type="project" value="UniProtKB-UniRule"/>
</dbReference>
<accession>A0A1I5J2N3</accession>
<dbReference type="PIRSF" id="PIRSF006268">
    <property type="entry name" value="ApbE"/>
    <property type="match status" value="1"/>
</dbReference>
<dbReference type="EMBL" id="FOWD01000064">
    <property type="protein sequence ID" value="SFO67114.1"/>
    <property type="molecule type" value="Genomic_DNA"/>
</dbReference>
<keyword evidence="12" id="KW-0997">Cell inner membrane</keyword>
<dbReference type="InterPro" id="IPR024932">
    <property type="entry name" value="ApbE"/>
</dbReference>